<comment type="caution">
    <text evidence="5">The sequence shown here is derived from an EMBL/GenBank/DDBJ whole genome shotgun (WGS) entry which is preliminary data.</text>
</comment>
<feature type="compositionally biased region" description="Polar residues" evidence="2">
    <location>
        <begin position="218"/>
        <end position="228"/>
    </location>
</feature>
<sequence>MSYKLFVPFLYTLIGIATLSALAAQNQKAKIKTAYFPPAQSWQHQTPQSVGLNGTKLSEAISFAIANETQAPRSMEANHYRTFGKEPFGDGIGPFADRGAPTGIIVYKGYIVAEWGEPLRVDMTHSVTKSFLSTVVGLAVDQGLIRSVQDTVAPYVPPIEVYNPQQSISRPAEDIGQPELIRPFATPHNQTITWDNLLRQTSDWEGTLWGKPEWADRPSTNASEWQTRPRNKPGTVYEYNDVRVNALSLAALSVWRKPLPQVLKTYIMDPIGASNTWRWNGYRNAWIVLDGQAVQSVSGGGHWGGGMFINAYDMARFGLLTLHKGNWNGKQLISTQWVSQALTPTTPEPTYGYMNWFLNTDKKYLPSAPVSAFAHIGNGTNMIYVDPEHELVVVARWIDNKALDGLVKRVLEAFPETK</sequence>
<evidence type="ECO:0000256" key="1">
    <source>
        <dbReference type="ARBA" id="ARBA00022801"/>
    </source>
</evidence>
<dbReference type="Gene3D" id="3.40.710.10">
    <property type="entry name" value="DD-peptidase/beta-lactamase superfamily"/>
    <property type="match status" value="1"/>
</dbReference>
<dbReference type="Proteomes" id="UP001232063">
    <property type="component" value="Unassembled WGS sequence"/>
</dbReference>
<proteinExistence type="predicted"/>
<dbReference type="EMBL" id="JASJOU010000004">
    <property type="protein sequence ID" value="MDJ1501785.1"/>
    <property type="molecule type" value="Genomic_DNA"/>
</dbReference>
<evidence type="ECO:0000256" key="3">
    <source>
        <dbReference type="SAM" id="SignalP"/>
    </source>
</evidence>
<protein>
    <submittedName>
        <fullName evidence="5">Serine hydrolase</fullName>
        <ecNumber evidence="5">3.-.-.-</ecNumber>
    </submittedName>
</protein>
<accession>A0AAE3R297</accession>
<organism evidence="5 6">
    <name type="scientific">Xanthocytophaga agilis</name>
    <dbReference type="NCBI Taxonomy" id="3048010"/>
    <lineage>
        <taxon>Bacteria</taxon>
        <taxon>Pseudomonadati</taxon>
        <taxon>Bacteroidota</taxon>
        <taxon>Cytophagia</taxon>
        <taxon>Cytophagales</taxon>
        <taxon>Rhodocytophagaceae</taxon>
        <taxon>Xanthocytophaga</taxon>
    </lineage>
</organism>
<keyword evidence="3" id="KW-0732">Signal</keyword>
<dbReference type="InterPro" id="IPR050789">
    <property type="entry name" value="Diverse_Enzym_Activities"/>
</dbReference>
<dbReference type="InterPro" id="IPR012338">
    <property type="entry name" value="Beta-lactam/transpept-like"/>
</dbReference>
<dbReference type="PANTHER" id="PTHR43283">
    <property type="entry name" value="BETA-LACTAMASE-RELATED"/>
    <property type="match status" value="1"/>
</dbReference>
<feature type="chain" id="PRO_5042178738" evidence="3">
    <location>
        <begin position="24"/>
        <end position="418"/>
    </location>
</feature>
<evidence type="ECO:0000313" key="6">
    <source>
        <dbReference type="Proteomes" id="UP001232063"/>
    </source>
</evidence>
<name>A0AAE3R297_9BACT</name>
<dbReference type="RefSeq" id="WP_314511429.1">
    <property type="nucleotide sequence ID" value="NZ_JASJOU010000004.1"/>
</dbReference>
<feature type="region of interest" description="Disordered" evidence="2">
    <location>
        <begin position="210"/>
        <end position="229"/>
    </location>
</feature>
<gene>
    <name evidence="5" type="ORF">QNI22_14050</name>
</gene>
<dbReference type="EC" id="3.-.-.-" evidence="5"/>
<dbReference type="PANTHER" id="PTHR43283:SF11">
    <property type="entry name" value="BETA-LACTAMASE-RELATED DOMAIN-CONTAINING PROTEIN"/>
    <property type="match status" value="1"/>
</dbReference>
<evidence type="ECO:0000313" key="5">
    <source>
        <dbReference type="EMBL" id="MDJ1501785.1"/>
    </source>
</evidence>
<reference evidence="5" key="1">
    <citation type="submission" date="2023-05" db="EMBL/GenBank/DDBJ databases">
        <authorList>
            <person name="Zhang X."/>
        </authorList>
    </citation>
    <scope>NUCLEOTIDE SEQUENCE</scope>
    <source>
        <strain evidence="5">BD1B2-1</strain>
    </source>
</reference>
<evidence type="ECO:0000256" key="2">
    <source>
        <dbReference type="SAM" id="MobiDB-lite"/>
    </source>
</evidence>
<dbReference type="SUPFAM" id="SSF56601">
    <property type="entry name" value="beta-lactamase/transpeptidase-like"/>
    <property type="match status" value="1"/>
</dbReference>
<evidence type="ECO:0000259" key="4">
    <source>
        <dbReference type="Pfam" id="PF00144"/>
    </source>
</evidence>
<dbReference type="Pfam" id="PF00144">
    <property type="entry name" value="Beta-lactamase"/>
    <property type="match status" value="1"/>
</dbReference>
<feature type="signal peptide" evidence="3">
    <location>
        <begin position="1"/>
        <end position="23"/>
    </location>
</feature>
<feature type="domain" description="Beta-lactamase-related" evidence="4">
    <location>
        <begin position="125"/>
        <end position="394"/>
    </location>
</feature>
<keyword evidence="6" id="KW-1185">Reference proteome</keyword>
<dbReference type="GO" id="GO:0016787">
    <property type="term" value="F:hydrolase activity"/>
    <property type="evidence" value="ECO:0007669"/>
    <property type="project" value="UniProtKB-KW"/>
</dbReference>
<keyword evidence="1 5" id="KW-0378">Hydrolase</keyword>
<dbReference type="InterPro" id="IPR001466">
    <property type="entry name" value="Beta-lactam-related"/>
</dbReference>
<dbReference type="AlphaFoldDB" id="A0AAE3R297"/>